<accession>A0ABC8TAW8</accession>
<protein>
    <submittedName>
        <fullName evidence="2">Uncharacterized protein</fullName>
    </submittedName>
</protein>
<comment type="caution">
    <text evidence="2">The sequence shown here is derived from an EMBL/GenBank/DDBJ whole genome shotgun (WGS) entry which is preliminary data.</text>
</comment>
<evidence type="ECO:0000256" key="1">
    <source>
        <dbReference type="SAM" id="MobiDB-lite"/>
    </source>
</evidence>
<sequence length="127" mass="13685">MSRESLFLFRAILTRRKRNGAQRKEVQLKLGSSDILAKFGKPSYPPKEVLINGDERPIIMSSSGMATLPKHNGLLDRAEEGDSMGGNKGAQGTGNAVRGEGDGARGHATKSKTRRGFGEVRRGFGEA</sequence>
<dbReference type="EMBL" id="CAUOFW020004625">
    <property type="protein sequence ID" value="CAK9166565.1"/>
    <property type="molecule type" value="Genomic_DNA"/>
</dbReference>
<keyword evidence="3" id="KW-1185">Reference proteome</keyword>
<organism evidence="2 3">
    <name type="scientific">Ilex paraguariensis</name>
    <name type="common">yerba mate</name>
    <dbReference type="NCBI Taxonomy" id="185542"/>
    <lineage>
        <taxon>Eukaryota</taxon>
        <taxon>Viridiplantae</taxon>
        <taxon>Streptophyta</taxon>
        <taxon>Embryophyta</taxon>
        <taxon>Tracheophyta</taxon>
        <taxon>Spermatophyta</taxon>
        <taxon>Magnoliopsida</taxon>
        <taxon>eudicotyledons</taxon>
        <taxon>Gunneridae</taxon>
        <taxon>Pentapetalae</taxon>
        <taxon>asterids</taxon>
        <taxon>campanulids</taxon>
        <taxon>Aquifoliales</taxon>
        <taxon>Aquifoliaceae</taxon>
        <taxon>Ilex</taxon>
    </lineage>
</organism>
<gene>
    <name evidence="2" type="ORF">ILEXP_LOCUS35793</name>
</gene>
<name>A0ABC8TAW8_9AQUA</name>
<reference evidence="2 3" key="1">
    <citation type="submission" date="2024-02" db="EMBL/GenBank/DDBJ databases">
        <authorList>
            <person name="Vignale AGUSTIN F."/>
            <person name="Sosa J E."/>
            <person name="Modenutti C."/>
        </authorList>
    </citation>
    <scope>NUCLEOTIDE SEQUENCE [LARGE SCALE GENOMIC DNA]</scope>
</reference>
<feature type="region of interest" description="Disordered" evidence="1">
    <location>
        <begin position="76"/>
        <end position="127"/>
    </location>
</feature>
<feature type="compositionally biased region" description="Basic and acidic residues" evidence="1">
    <location>
        <begin position="116"/>
        <end position="127"/>
    </location>
</feature>
<dbReference type="Proteomes" id="UP001642360">
    <property type="component" value="Unassembled WGS sequence"/>
</dbReference>
<evidence type="ECO:0000313" key="3">
    <source>
        <dbReference type="Proteomes" id="UP001642360"/>
    </source>
</evidence>
<feature type="compositionally biased region" description="Gly residues" evidence="1">
    <location>
        <begin position="83"/>
        <end position="92"/>
    </location>
</feature>
<evidence type="ECO:0000313" key="2">
    <source>
        <dbReference type="EMBL" id="CAK9166565.1"/>
    </source>
</evidence>
<dbReference type="AlphaFoldDB" id="A0ABC8TAW8"/>
<proteinExistence type="predicted"/>